<dbReference type="EMBL" id="CADEBC010000525">
    <property type="protein sequence ID" value="CAB3246309.1"/>
    <property type="molecule type" value="Genomic_DNA"/>
</dbReference>
<evidence type="ECO:0000313" key="2">
    <source>
        <dbReference type="EMBL" id="CAB3246309.1"/>
    </source>
</evidence>
<proteinExistence type="predicted"/>
<keyword evidence="3" id="KW-1185">Reference proteome</keyword>
<gene>
    <name evidence="2" type="ORF">APLA_LOCUS10819</name>
</gene>
<dbReference type="AlphaFoldDB" id="A0A8S1AFG1"/>
<feature type="chain" id="PRO_5035744907" evidence="1">
    <location>
        <begin position="18"/>
        <end position="293"/>
    </location>
</feature>
<name>A0A8S1AFG1_ARCPL</name>
<comment type="caution">
    <text evidence="2">The sequence shown here is derived from an EMBL/GenBank/DDBJ whole genome shotgun (WGS) entry which is preliminary data.</text>
</comment>
<reference evidence="2 3" key="1">
    <citation type="submission" date="2020-04" db="EMBL/GenBank/DDBJ databases">
        <authorList>
            <person name="Wallbank WR R."/>
            <person name="Pardo Diaz C."/>
            <person name="Kozak K."/>
            <person name="Martin S."/>
            <person name="Jiggins C."/>
            <person name="Moest M."/>
            <person name="Warren A I."/>
            <person name="Byers J.R.P. K."/>
            <person name="Montejo-Kovacevich G."/>
            <person name="Yen C E."/>
        </authorList>
    </citation>
    <scope>NUCLEOTIDE SEQUENCE [LARGE SCALE GENOMIC DNA]</scope>
</reference>
<feature type="signal peptide" evidence="1">
    <location>
        <begin position="1"/>
        <end position="17"/>
    </location>
</feature>
<sequence>MIRIFTILWLTATPALGLWEKGLKVRFGIDPNDVESFLPLPETAAEAEGAGWKNVTGLAPPEGYEKLFLMCPENDYTLCMFYDDTGYVGGYQISFDPARFTNANYNWTVSGYKTWTAIENGVSIDFHTVTQYFMSPAFLNTPAETRIAKRNRNTILQDNTLYVTGFNGKLYPVPTSIDKIKSDGIYTPQGCMAGMGNHYYYNMTTSLPCGEDTIFTWFVLEYDDSLTAMGFLIPGKYSITEGHTDYFELPTRPFIEMNAPRAPECIYRYPEEYGMLTMHLYFIKEPYDMTCVD</sequence>
<keyword evidence="1" id="KW-0732">Signal</keyword>
<dbReference type="OrthoDB" id="7771330at2759"/>
<dbReference type="Proteomes" id="UP000494106">
    <property type="component" value="Unassembled WGS sequence"/>
</dbReference>
<protein>
    <submittedName>
        <fullName evidence="2">Uncharacterized protein</fullName>
    </submittedName>
</protein>
<evidence type="ECO:0000313" key="3">
    <source>
        <dbReference type="Proteomes" id="UP000494106"/>
    </source>
</evidence>
<evidence type="ECO:0000256" key="1">
    <source>
        <dbReference type="SAM" id="SignalP"/>
    </source>
</evidence>
<organism evidence="2 3">
    <name type="scientific">Arctia plantaginis</name>
    <name type="common">Wood tiger moth</name>
    <name type="synonym">Phalaena plantaginis</name>
    <dbReference type="NCBI Taxonomy" id="874455"/>
    <lineage>
        <taxon>Eukaryota</taxon>
        <taxon>Metazoa</taxon>
        <taxon>Ecdysozoa</taxon>
        <taxon>Arthropoda</taxon>
        <taxon>Hexapoda</taxon>
        <taxon>Insecta</taxon>
        <taxon>Pterygota</taxon>
        <taxon>Neoptera</taxon>
        <taxon>Endopterygota</taxon>
        <taxon>Lepidoptera</taxon>
        <taxon>Glossata</taxon>
        <taxon>Ditrysia</taxon>
        <taxon>Noctuoidea</taxon>
        <taxon>Erebidae</taxon>
        <taxon>Arctiinae</taxon>
        <taxon>Arctia</taxon>
    </lineage>
</organism>
<accession>A0A8S1AFG1</accession>